<dbReference type="PANTHER" id="PTHR33164:SF95">
    <property type="entry name" value="TRANSCRIPTIONAL REGULATOR"/>
    <property type="match status" value="1"/>
</dbReference>
<dbReference type="OrthoDB" id="4826718at2"/>
<evidence type="ECO:0000259" key="1">
    <source>
        <dbReference type="PROSITE" id="PS50995"/>
    </source>
</evidence>
<proteinExistence type="predicted"/>
<dbReference type="GO" id="GO:0003700">
    <property type="term" value="F:DNA-binding transcription factor activity"/>
    <property type="evidence" value="ECO:0007669"/>
    <property type="project" value="InterPro"/>
</dbReference>
<dbReference type="AlphaFoldDB" id="K6W8G8"/>
<comment type="caution">
    <text evidence="2">The sequence shown here is derived from an EMBL/GenBank/DDBJ whole genome shotgun (WGS) entry which is preliminary data.</text>
</comment>
<organism evidence="2 3">
    <name type="scientific">Gordonia rhizosphera NBRC 16068</name>
    <dbReference type="NCBI Taxonomy" id="1108045"/>
    <lineage>
        <taxon>Bacteria</taxon>
        <taxon>Bacillati</taxon>
        <taxon>Actinomycetota</taxon>
        <taxon>Actinomycetes</taxon>
        <taxon>Mycobacteriales</taxon>
        <taxon>Gordoniaceae</taxon>
        <taxon>Gordonia</taxon>
    </lineage>
</organism>
<dbReference type="SMART" id="SM00347">
    <property type="entry name" value="HTH_MARR"/>
    <property type="match status" value="1"/>
</dbReference>
<dbReference type="eggNOG" id="COG1846">
    <property type="taxonomic scope" value="Bacteria"/>
</dbReference>
<sequence>MVRRLRDQATWLVNRAHVRAHADLQRAFSAAGSRPYYFRLLAALDELGSVSQADLGRAVGMDRSDVATSLVVLVDAGFAARVPDLLDRRRNVVEITAAGRVELDRLGAVLDEVQRDFLAPLTDDEQRVFLGLIERLGDS</sequence>
<dbReference type="RefSeq" id="WP_006332548.1">
    <property type="nucleotide sequence ID" value="NZ_BAHC01000080.1"/>
</dbReference>
<reference evidence="2 3" key="1">
    <citation type="submission" date="2012-08" db="EMBL/GenBank/DDBJ databases">
        <title>Whole genome shotgun sequence of Gordonia rhizosphera NBRC 16068.</title>
        <authorList>
            <person name="Takarada H."/>
            <person name="Isaki S."/>
            <person name="Hosoyama A."/>
            <person name="Tsuchikane K."/>
            <person name="Katsumata H."/>
            <person name="Baba S."/>
            <person name="Ohji S."/>
            <person name="Yamazaki S."/>
            <person name="Fujita N."/>
        </authorList>
    </citation>
    <scope>NUCLEOTIDE SEQUENCE [LARGE SCALE GENOMIC DNA]</scope>
    <source>
        <strain evidence="2 3">NBRC 16068</strain>
    </source>
</reference>
<dbReference type="Gene3D" id="1.10.10.10">
    <property type="entry name" value="Winged helix-like DNA-binding domain superfamily/Winged helix DNA-binding domain"/>
    <property type="match status" value="1"/>
</dbReference>
<dbReference type="STRING" id="1108045.GORHZ_080_00260"/>
<accession>K6W8G8</accession>
<dbReference type="SUPFAM" id="SSF46785">
    <property type="entry name" value="Winged helix' DNA-binding domain"/>
    <property type="match status" value="1"/>
</dbReference>
<feature type="domain" description="HTH marR-type" evidence="1">
    <location>
        <begin position="1"/>
        <end position="138"/>
    </location>
</feature>
<keyword evidence="3" id="KW-1185">Reference proteome</keyword>
<dbReference type="Proteomes" id="UP000008363">
    <property type="component" value="Unassembled WGS sequence"/>
</dbReference>
<name>K6W8G8_9ACTN</name>
<dbReference type="InterPro" id="IPR036388">
    <property type="entry name" value="WH-like_DNA-bd_sf"/>
</dbReference>
<dbReference type="PROSITE" id="PS50995">
    <property type="entry name" value="HTH_MARR_2"/>
    <property type="match status" value="1"/>
</dbReference>
<gene>
    <name evidence="2" type="ORF">GORHZ_080_00260</name>
</gene>
<dbReference type="InterPro" id="IPR036390">
    <property type="entry name" value="WH_DNA-bd_sf"/>
</dbReference>
<dbReference type="PANTHER" id="PTHR33164">
    <property type="entry name" value="TRANSCRIPTIONAL REGULATOR, MARR FAMILY"/>
    <property type="match status" value="1"/>
</dbReference>
<dbReference type="PRINTS" id="PR00598">
    <property type="entry name" value="HTHMARR"/>
</dbReference>
<dbReference type="InterPro" id="IPR000835">
    <property type="entry name" value="HTH_MarR-typ"/>
</dbReference>
<dbReference type="InterPro" id="IPR039422">
    <property type="entry name" value="MarR/SlyA-like"/>
</dbReference>
<dbReference type="EMBL" id="BAHC01000080">
    <property type="protein sequence ID" value="GAB90046.1"/>
    <property type="molecule type" value="Genomic_DNA"/>
</dbReference>
<protein>
    <submittedName>
        <fullName evidence="2">Putative MarR family transcriptional regulator</fullName>
    </submittedName>
</protein>
<dbReference type="GO" id="GO:0006950">
    <property type="term" value="P:response to stress"/>
    <property type="evidence" value="ECO:0007669"/>
    <property type="project" value="TreeGrafter"/>
</dbReference>
<dbReference type="Pfam" id="PF12802">
    <property type="entry name" value="MarR_2"/>
    <property type="match status" value="1"/>
</dbReference>
<evidence type="ECO:0000313" key="3">
    <source>
        <dbReference type="Proteomes" id="UP000008363"/>
    </source>
</evidence>
<evidence type="ECO:0000313" key="2">
    <source>
        <dbReference type="EMBL" id="GAB90046.1"/>
    </source>
</evidence>